<name>A5BIR6_VITVI</name>
<sequence length="91" mass="10147">MGGCQRSWEAMRLSEIVGGDLPSFLSFRSTGGGTWAVVGCRNDVVRLAYFSQRSGRTYQDRICRSSGCDICEYRVPLPEGVRIREARHVSS</sequence>
<dbReference type="AlphaFoldDB" id="A5BIR6"/>
<protein>
    <submittedName>
        <fullName evidence="1">Uncharacterized protein</fullName>
    </submittedName>
</protein>
<dbReference type="EMBL" id="AM460831">
    <property type="protein sequence ID" value="CAN83284.1"/>
    <property type="molecule type" value="Genomic_DNA"/>
</dbReference>
<accession>A5BIR6</accession>
<gene>
    <name evidence="1" type="ORF">VITISV_004138</name>
</gene>
<organism evidence="1">
    <name type="scientific">Vitis vinifera</name>
    <name type="common">Grape</name>
    <dbReference type="NCBI Taxonomy" id="29760"/>
    <lineage>
        <taxon>Eukaryota</taxon>
        <taxon>Viridiplantae</taxon>
        <taxon>Streptophyta</taxon>
        <taxon>Embryophyta</taxon>
        <taxon>Tracheophyta</taxon>
        <taxon>Spermatophyta</taxon>
        <taxon>Magnoliopsida</taxon>
        <taxon>eudicotyledons</taxon>
        <taxon>Gunneridae</taxon>
        <taxon>Pentapetalae</taxon>
        <taxon>rosids</taxon>
        <taxon>Vitales</taxon>
        <taxon>Vitaceae</taxon>
        <taxon>Viteae</taxon>
        <taxon>Vitis</taxon>
    </lineage>
</organism>
<reference evidence="1" key="1">
    <citation type="journal article" date="2007" name="PLoS ONE">
        <title>The first genome sequence of an elite grapevine cultivar (Pinot noir Vitis vinifera L.): coping with a highly heterozygous genome.</title>
        <authorList>
            <person name="Velasco R."/>
            <person name="Zharkikh A."/>
            <person name="Troggio M."/>
            <person name="Cartwright D.A."/>
            <person name="Cestaro A."/>
            <person name="Pruss D."/>
            <person name="Pindo M."/>
            <person name="FitzGerald L.M."/>
            <person name="Vezzulli S."/>
            <person name="Reid J."/>
            <person name="Malacarne G."/>
            <person name="Iliev D."/>
            <person name="Coppola G."/>
            <person name="Wardell B."/>
            <person name="Micheletti D."/>
            <person name="Macalma T."/>
            <person name="Facci M."/>
            <person name="Mitchell J.T."/>
            <person name="Perazzolli M."/>
            <person name="Eldredge G."/>
            <person name="Gatto P."/>
            <person name="Oyzerski R."/>
            <person name="Moretto M."/>
            <person name="Gutin N."/>
            <person name="Stefanini M."/>
            <person name="Chen Y."/>
            <person name="Segala C."/>
            <person name="Davenport C."/>
            <person name="Dematte L."/>
            <person name="Mraz A."/>
            <person name="Battilana J."/>
            <person name="Stormo K."/>
            <person name="Costa F."/>
            <person name="Tao Q."/>
            <person name="Si-Ammour A."/>
            <person name="Harkins T."/>
            <person name="Lackey A."/>
            <person name="Perbost C."/>
            <person name="Taillon B."/>
            <person name="Stella A."/>
            <person name="Solovyev V."/>
            <person name="Fawcett J.A."/>
            <person name="Sterck L."/>
            <person name="Vandepoele K."/>
            <person name="Grando S.M."/>
            <person name="Toppo S."/>
            <person name="Moser C."/>
            <person name="Lanchbury J."/>
            <person name="Bogden R."/>
            <person name="Skolnick M."/>
            <person name="Sgaramella V."/>
            <person name="Bhatnagar S.K."/>
            <person name="Fontana P."/>
            <person name="Gutin A."/>
            <person name="Van de Peer Y."/>
            <person name="Salamini F."/>
            <person name="Viola R."/>
        </authorList>
    </citation>
    <scope>NUCLEOTIDE SEQUENCE</scope>
</reference>
<proteinExistence type="predicted"/>
<evidence type="ECO:0000313" key="1">
    <source>
        <dbReference type="EMBL" id="CAN83284.1"/>
    </source>
</evidence>